<feature type="region of interest" description="Disordered" evidence="1">
    <location>
        <begin position="73"/>
        <end position="156"/>
    </location>
</feature>
<keyword evidence="2" id="KW-1133">Transmembrane helix</keyword>
<proteinExistence type="predicted"/>
<feature type="transmembrane region" description="Helical" evidence="2">
    <location>
        <begin position="215"/>
        <end position="235"/>
    </location>
</feature>
<dbReference type="OrthoDB" id="5353310at2759"/>
<protein>
    <submittedName>
        <fullName evidence="3">Uncharacterized protein</fullName>
    </submittedName>
</protein>
<evidence type="ECO:0000256" key="1">
    <source>
        <dbReference type="SAM" id="MobiDB-lite"/>
    </source>
</evidence>
<keyword evidence="2" id="KW-0472">Membrane</keyword>
<keyword evidence="2" id="KW-0812">Transmembrane</keyword>
<gene>
    <name evidence="3" type="ORF">BDU57DRAFT_234600</name>
</gene>
<dbReference type="Proteomes" id="UP000800096">
    <property type="component" value="Unassembled WGS sequence"/>
</dbReference>
<organism evidence="3 4">
    <name type="scientific">Ampelomyces quisqualis</name>
    <name type="common">Powdery mildew agent</name>
    <dbReference type="NCBI Taxonomy" id="50730"/>
    <lineage>
        <taxon>Eukaryota</taxon>
        <taxon>Fungi</taxon>
        <taxon>Dikarya</taxon>
        <taxon>Ascomycota</taxon>
        <taxon>Pezizomycotina</taxon>
        <taxon>Dothideomycetes</taxon>
        <taxon>Pleosporomycetidae</taxon>
        <taxon>Pleosporales</taxon>
        <taxon>Pleosporineae</taxon>
        <taxon>Phaeosphaeriaceae</taxon>
        <taxon>Ampelomyces</taxon>
    </lineage>
</organism>
<feature type="compositionally biased region" description="Polar residues" evidence="1">
    <location>
        <begin position="129"/>
        <end position="150"/>
    </location>
</feature>
<sequence length="241" mass="27003">MGRDPNFSRRFTHAVHHDDLERTATAERPHLRPSHVVSSYHSSSALLPPTPPGPSSPVASASVITAPENCLRREEEWQPETDAEHAEARRQPSRKSVLQETHPHPNFQRRPSKLQKSPSRASTRPLLVQLSQPQRQTCTYNHAHTPSSPESLGRPSLKSLRHTSFLARRSPSALSLSGRPGTMFKTWTTITANPAPRDSWLAGQKKSNQRTCICWLFWLCLMLVIVGVVVTMAVLKTHDII</sequence>
<reference evidence="3" key="1">
    <citation type="journal article" date="2020" name="Stud. Mycol.">
        <title>101 Dothideomycetes genomes: a test case for predicting lifestyles and emergence of pathogens.</title>
        <authorList>
            <person name="Haridas S."/>
            <person name="Albert R."/>
            <person name="Binder M."/>
            <person name="Bloem J."/>
            <person name="Labutti K."/>
            <person name="Salamov A."/>
            <person name="Andreopoulos B."/>
            <person name="Baker S."/>
            <person name="Barry K."/>
            <person name="Bills G."/>
            <person name="Bluhm B."/>
            <person name="Cannon C."/>
            <person name="Castanera R."/>
            <person name="Culley D."/>
            <person name="Daum C."/>
            <person name="Ezra D."/>
            <person name="Gonzalez J."/>
            <person name="Henrissat B."/>
            <person name="Kuo A."/>
            <person name="Liang C."/>
            <person name="Lipzen A."/>
            <person name="Lutzoni F."/>
            <person name="Magnuson J."/>
            <person name="Mondo S."/>
            <person name="Nolan M."/>
            <person name="Ohm R."/>
            <person name="Pangilinan J."/>
            <person name="Park H.-J."/>
            <person name="Ramirez L."/>
            <person name="Alfaro M."/>
            <person name="Sun H."/>
            <person name="Tritt A."/>
            <person name="Yoshinaga Y."/>
            <person name="Zwiers L.-H."/>
            <person name="Turgeon B."/>
            <person name="Goodwin S."/>
            <person name="Spatafora J."/>
            <person name="Crous P."/>
            <person name="Grigoriev I."/>
        </authorList>
    </citation>
    <scope>NUCLEOTIDE SEQUENCE</scope>
    <source>
        <strain evidence="3">HMLAC05119</strain>
    </source>
</reference>
<feature type="compositionally biased region" description="Basic and acidic residues" evidence="1">
    <location>
        <begin position="73"/>
        <end position="90"/>
    </location>
</feature>
<accession>A0A6A5QR73</accession>
<keyword evidence="4" id="KW-1185">Reference proteome</keyword>
<dbReference type="AlphaFoldDB" id="A0A6A5QR73"/>
<name>A0A6A5QR73_AMPQU</name>
<evidence type="ECO:0000313" key="3">
    <source>
        <dbReference type="EMBL" id="KAF1916507.1"/>
    </source>
</evidence>
<evidence type="ECO:0000256" key="2">
    <source>
        <dbReference type="SAM" id="Phobius"/>
    </source>
</evidence>
<dbReference type="EMBL" id="ML979135">
    <property type="protein sequence ID" value="KAF1916507.1"/>
    <property type="molecule type" value="Genomic_DNA"/>
</dbReference>
<feature type="compositionally biased region" description="Basic and acidic residues" evidence="1">
    <location>
        <begin position="15"/>
        <end position="30"/>
    </location>
</feature>
<evidence type="ECO:0000313" key="4">
    <source>
        <dbReference type="Proteomes" id="UP000800096"/>
    </source>
</evidence>
<feature type="region of interest" description="Disordered" evidence="1">
    <location>
        <begin position="1"/>
        <end position="61"/>
    </location>
</feature>
<feature type="compositionally biased region" description="Low complexity" evidence="1">
    <location>
        <begin position="34"/>
        <end position="47"/>
    </location>
</feature>